<evidence type="ECO:0000256" key="1">
    <source>
        <dbReference type="ARBA" id="ARBA00005854"/>
    </source>
</evidence>
<accession>A0A9D4F2M5</accession>
<reference evidence="6" key="1">
    <citation type="journal article" date="2019" name="bioRxiv">
        <title>The Genome of the Zebra Mussel, Dreissena polymorpha: A Resource for Invasive Species Research.</title>
        <authorList>
            <person name="McCartney M.A."/>
            <person name="Auch B."/>
            <person name="Kono T."/>
            <person name="Mallez S."/>
            <person name="Zhang Y."/>
            <person name="Obille A."/>
            <person name="Becker A."/>
            <person name="Abrahante J.E."/>
            <person name="Garbe J."/>
            <person name="Badalamenti J.P."/>
            <person name="Herman A."/>
            <person name="Mangelson H."/>
            <person name="Liachko I."/>
            <person name="Sullivan S."/>
            <person name="Sone E.D."/>
            <person name="Koren S."/>
            <person name="Silverstein K.A.T."/>
            <person name="Beckman K.B."/>
            <person name="Gohl D.M."/>
        </authorList>
    </citation>
    <scope>NUCLEOTIDE SEQUENCE</scope>
    <source>
        <strain evidence="6">Duluth1</strain>
        <tissue evidence="6">Whole animal</tissue>
    </source>
</reference>
<proteinExistence type="inferred from homology"/>
<dbReference type="GO" id="GO:0051287">
    <property type="term" value="F:NAD binding"/>
    <property type="evidence" value="ECO:0007669"/>
    <property type="project" value="InterPro"/>
</dbReference>
<dbReference type="Pfam" id="PF02826">
    <property type="entry name" value="2-Hacid_dh_C"/>
    <property type="match status" value="1"/>
</dbReference>
<dbReference type="InterPro" id="IPR006139">
    <property type="entry name" value="D-isomer_2_OHA_DH_cat_dom"/>
</dbReference>
<name>A0A9D4F2M5_DREPO</name>
<dbReference type="GO" id="GO:0030267">
    <property type="term" value="F:glyoxylate reductase (NADPH) activity"/>
    <property type="evidence" value="ECO:0007669"/>
    <property type="project" value="TreeGrafter"/>
</dbReference>
<dbReference type="GO" id="GO:0016618">
    <property type="term" value="F:hydroxypyruvate reductase [NAD(P)H] activity"/>
    <property type="evidence" value="ECO:0007669"/>
    <property type="project" value="TreeGrafter"/>
</dbReference>
<evidence type="ECO:0000256" key="3">
    <source>
        <dbReference type="RuleBase" id="RU003719"/>
    </source>
</evidence>
<evidence type="ECO:0000259" key="4">
    <source>
        <dbReference type="Pfam" id="PF00389"/>
    </source>
</evidence>
<evidence type="ECO:0000313" key="7">
    <source>
        <dbReference type="Proteomes" id="UP000828390"/>
    </source>
</evidence>
<keyword evidence="2 3" id="KW-0560">Oxidoreductase</keyword>
<protein>
    <submittedName>
        <fullName evidence="6">Uncharacterized protein</fullName>
    </submittedName>
</protein>
<comment type="caution">
    <text evidence="6">The sequence shown here is derived from an EMBL/GenBank/DDBJ whole genome shotgun (WGS) entry which is preliminary data.</text>
</comment>
<evidence type="ECO:0000313" key="6">
    <source>
        <dbReference type="EMBL" id="KAH3790231.1"/>
    </source>
</evidence>
<dbReference type="PANTHER" id="PTHR10996">
    <property type="entry name" value="2-HYDROXYACID DEHYDROGENASE-RELATED"/>
    <property type="match status" value="1"/>
</dbReference>
<dbReference type="OrthoDB" id="298012at2759"/>
<keyword evidence="7" id="KW-1185">Reference proteome</keyword>
<dbReference type="PANTHER" id="PTHR10996:SF257">
    <property type="entry name" value="GLYOXYLATE REDUCTASE 1"/>
    <property type="match status" value="1"/>
</dbReference>
<dbReference type="InterPro" id="IPR006140">
    <property type="entry name" value="D-isomer_DH_NAD-bd"/>
</dbReference>
<dbReference type="Proteomes" id="UP000828390">
    <property type="component" value="Unassembled WGS sequence"/>
</dbReference>
<sequence length="362" mass="40876">MSTEYIKTTAPTGTGDFYRPRVYISRQLPQKCLEMLLGRCNVSFWDSPDPAPRTELLVNVPEIDVIVCMPTDKIDREVLVAAGPSLKIVATMSEDKEHIDLSECFRRQIRVVTIPSEPIVEALTQIVMAMFRLCAVKWIDSSANNFNVNAFLQSSDIIAALTSDSKFCLELSNRTVGIFGLGKLGLSVGTVFRRIGVAELLYNDVTRNEDDVTIGATYVDRNELLMRCDVILVCWHMKVNGKTMFVLNKESFKMMKTSAILIDASKQFPADYTDLCEALRTNTIAAAGLDIREYDVIPNRHPLEVLTNCFFLPYRECFKWDGRRRLSVDLVRAILSNLQQIEFDNKKKKPDVISNLLATIPT</sequence>
<evidence type="ECO:0000256" key="2">
    <source>
        <dbReference type="ARBA" id="ARBA00023002"/>
    </source>
</evidence>
<dbReference type="EMBL" id="JAIWYP010000008">
    <property type="protein sequence ID" value="KAH3790231.1"/>
    <property type="molecule type" value="Genomic_DNA"/>
</dbReference>
<dbReference type="Pfam" id="PF00389">
    <property type="entry name" value="2-Hacid_dh"/>
    <property type="match status" value="1"/>
</dbReference>
<dbReference type="GO" id="GO:0005829">
    <property type="term" value="C:cytosol"/>
    <property type="evidence" value="ECO:0007669"/>
    <property type="project" value="TreeGrafter"/>
</dbReference>
<evidence type="ECO:0000259" key="5">
    <source>
        <dbReference type="Pfam" id="PF02826"/>
    </source>
</evidence>
<dbReference type="AlphaFoldDB" id="A0A9D4F2M5"/>
<organism evidence="6 7">
    <name type="scientific">Dreissena polymorpha</name>
    <name type="common">Zebra mussel</name>
    <name type="synonym">Mytilus polymorpha</name>
    <dbReference type="NCBI Taxonomy" id="45954"/>
    <lineage>
        <taxon>Eukaryota</taxon>
        <taxon>Metazoa</taxon>
        <taxon>Spiralia</taxon>
        <taxon>Lophotrochozoa</taxon>
        <taxon>Mollusca</taxon>
        <taxon>Bivalvia</taxon>
        <taxon>Autobranchia</taxon>
        <taxon>Heteroconchia</taxon>
        <taxon>Euheterodonta</taxon>
        <taxon>Imparidentia</taxon>
        <taxon>Neoheterodontei</taxon>
        <taxon>Myida</taxon>
        <taxon>Dreissenoidea</taxon>
        <taxon>Dreissenidae</taxon>
        <taxon>Dreissena</taxon>
    </lineage>
</organism>
<dbReference type="SUPFAM" id="SSF52283">
    <property type="entry name" value="Formate/glycerate dehydrogenase catalytic domain-like"/>
    <property type="match status" value="1"/>
</dbReference>
<feature type="domain" description="D-isomer specific 2-hydroxyacid dehydrogenase catalytic" evidence="4">
    <location>
        <begin position="23"/>
        <end position="116"/>
    </location>
</feature>
<dbReference type="SUPFAM" id="SSF51735">
    <property type="entry name" value="NAD(P)-binding Rossmann-fold domains"/>
    <property type="match status" value="1"/>
</dbReference>
<dbReference type="InterPro" id="IPR036291">
    <property type="entry name" value="NAD(P)-bd_dom_sf"/>
</dbReference>
<dbReference type="InterPro" id="IPR050223">
    <property type="entry name" value="D-isomer_2-hydroxyacid_DH"/>
</dbReference>
<feature type="domain" description="D-isomer specific 2-hydroxyacid dehydrogenase NAD-binding" evidence="5">
    <location>
        <begin position="165"/>
        <end position="314"/>
    </location>
</feature>
<gene>
    <name evidence="6" type="ORF">DPMN_168427</name>
</gene>
<dbReference type="Gene3D" id="3.40.50.720">
    <property type="entry name" value="NAD(P)-binding Rossmann-like Domain"/>
    <property type="match status" value="2"/>
</dbReference>
<comment type="similarity">
    <text evidence="1 3">Belongs to the D-isomer specific 2-hydroxyacid dehydrogenase family.</text>
</comment>
<reference evidence="6" key="2">
    <citation type="submission" date="2020-11" db="EMBL/GenBank/DDBJ databases">
        <authorList>
            <person name="McCartney M.A."/>
            <person name="Auch B."/>
            <person name="Kono T."/>
            <person name="Mallez S."/>
            <person name="Becker A."/>
            <person name="Gohl D.M."/>
            <person name="Silverstein K.A.T."/>
            <person name="Koren S."/>
            <person name="Bechman K.B."/>
            <person name="Herman A."/>
            <person name="Abrahante J.E."/>
            <person name="Garbe J."/>
        </authorList>
    </citation>
    <scope>NUCLEOTIDE SEQUENCE</scope>
    <source>
        <strain evidence="6">Duluth1</strain>
        <tissue evidence="6">Whole animal</tissue>
    </source>
</reference>